<dbReference type="CDD" id="cd11065">
    <property type="entry name" value="CYP64-like"/>
    <property type="match status" value="1"/>
</dbReference>
<evidence type="ECO:0000256" key="6">
    <source>
        <dbReference type="PIRSR" id="PIRSR602401-1"/>
    </source>
</evidence>
<dbReference type="SUPFAM" id="SSF48264">
    <property type="entry name" value="Cytochrome P450"/>
    <property type="match status" value="1"/>
</dbReference>
<gene>
    <name evidence="10" type="ORF">NA57DRAFT_55206</name>
</gene>
<evidence type="ECO:0000256" key="4">
    <source>
        <dbReference type="ARBA" id="ARBA00023004"/>
    </source>
</evidence>
<dbReference type="PRINTS" id="PR00385">
    <property type="entry name" value="P450"/>
</dbReference>
<protein>
    <submittedName>
        <fullName evidence="10">Cytochrome P450</fullName>
    </submittedName>
</protein>
<evidence type="ECO:0000256" key="2">
    <source>
        <dbReference type="ARBA" id="ARBA00022723"/>
    </source>
</evidence>
<name>A0A9P4IMG2_9PEZI</name>
<keyword evidence="11" id="KW-1185">Reference proteome</keyword>
<accession>A0A9P4IMG2</accession>
<evidence type="ECO:0000313" key="10">
    <source>
        <dbReference type="EMBL" id="KAF2101147.1"/>
    </source>
</evidence>
<dbReference type="InterPro" id="IPR001128">
    <property type="entry name" value="Cyt_P450"/>
</dbReference>
<dbReference type="PRINTS" id="PR00463">
    <property type="entry name" value="EP450I"/>
</dbReference>
<evidence type="ECO:0000256" key="3">
    <source>
        <dbReference type="ARBA" id="ARBA00023002"/>
    </source>
</evidence>
<dbReference type="Gene3D" id="1.10.630.10">
    <property type="entry name" value="Cytochrome P450"/>
    <property type="match status" value="1"/>
</dbReference>
<dbReference type="EMBL" id="ML978124">
    <property type="protein sequence ID" value="KAF2101147.1"/>
    <property type="molecule type" value="Genomic_DNA"/>
</dbReference>
<dbReference type="InterPro" id="IPR017972">
    <property type="entry name" value="Cyt_P450_CS"/>
</dbReference>
<dbReference type="PROSITE" id="PS00086">
    <property type="entry name" value="CYTOCHROME_P450"/>
    <property type="match status" value="1"/>
</dbReference>
<feature type="binding site" description="axial binding residue" evidence="6">
    <location>
        <position position="437"/>
    </location>
    <ligand>
        <name>heme</name>
        <dbReference type="ChEBI" id="CHEBI:30413"/>
    </ligand>
    <ligandPart>
        <name>Fe</name>
        <dbReference type="ChEBI" id="CHEBI:18248"/>
    </ligandPart>
</feature>
<keyword evidence="2 6" id="KW-0479">Metal-binding</keyword>
<keyword evidence="3 7" id="KW-0560">Oxidoreductase</keyword>
<evidence type="ECO:0000256" key="9">
    <source>
        <dbReference type="SAM" id="Phobius"/>
    </source>
</evidence>
<reference evidence="10" key="1">
    <citation type="journal article" date="2020" name="Stud. Mycol.">
        <title>101 Dothideomycetes genomes: a test case for predicting lifestyles and emergence of pathogens.</title>
        <authorList>
            <person name="Haridas S."/>
            <person name="Albert R."/>
            <person name="Binder M."/>
            <person name="Bloem J."/>
            <person name="Labutti K."/>
            <person name="Salamov A."/>
            <person name="Andreopoulos B."/>
            <person name="Baker S."/>
            <person name="Barry K."/>
            <person name="Bills G."/>
            <person name="Bluhm B."/>
            <person name="Cannon C."/>
            <person name="Castanera R."/>
            <person name="Culley D."/>
            <person name="Daum C."/>
            <person name="Ezra D."/>
            <person name="Gonzalez J."/>
            <person name="Henrissat B."/>
            <person name="Kuo A."/>
            <person name="Liang C."/>
            <person name="Lipzen A."/>
            <person name="Lutzoni F."/>
            <person name="Magnuson J."/>
            <person name="Mondo S."/>
            <person name="Nolan M."/>
            <person name="Ohm R."/>
            <person name="Pangilinan J."/>
            <person name="Park H.-J."/>
            <person name="Ramirez L."/>
            <person name="Alfaro M."/>
            <person name="Sun H."/>
            <person name="Tritt A."/>
            <person name="Yoshinaga Y."/>
            <person name="Zwiers L.-H."/>
            <person name="Turgeon B."/>
            <person name="Goodwin S."/>
            <person name="Spatafora J."/>
            <person name="Crous P."/>
            <person name="Grigoriev I."/>
        </authorList>
    </citation>
    <scope>NUCLEOTIDE SEQUENCE</scope>
    <source>
        <strain evidence="10">CBS 133067</strain>
    </source>
</reference>
<dbReference type="AlphaFoldDB" id="A0A9P4IMG2"/>
<dbReference type="InterPro" id="IPR002401">
    <property type="entry name" value="Cyt_P450_E_grp-I"/>
</dbReference>
<evidence type="ECO:0000256" key="1">
    <source>
        <dbReference type="ARBA" id="ARBA00010617"/>
    </source>
</evidence>
<evidence type="ECO:0000313" key="11">
    <source>
        <dbReference type="Proteomes" id="UP000799772"/>
    </source>
</evidence>
<proteinExistence type="inferred from homology"/>
<dbReference type="PANTHER" id="PTHR46300">
    <property type="entry name" value="P450, PUTATIVE (EUROFUNG)-RELATED-RELATED"/>
    <property type="match status" value="1"/>
</dbReference>
<dbReference type="GO" id="GO:0004497">
    <property type="term" value="F:monooxygenase activity"/>
    <property type="evidence" value="ECO:0007669"/>
    <property type="project" value="UniProtKB-KW"/>
</dbReference>
<dbReference type="PANTHER" id="PTHR46300:SF2">
    <property type="entry name" value="CYTOCHROME P450 MONOOXYGENASE ALNH-RELATED"/>
    <property type="match status" value="1"/>
</dbReference>
<dbReference type="Proteomes" id="UP000799772">
    <property type="component" value="Unassembled WGS sequence"/>
</dbReference>
<dbReference type="GO" id="GO:0005506">
    <property type="term" value="F:iron ion binding"/>
    <property type="evidence" value="ECO:0007669"/>
    <property type="project" value="InterPro"/>
</dbReference>
<evidence type="ECO:0000256" key="5">
    <source>
        <dbReference type="ARBA" id="ARBA00023033"/>
    </source>
</evidence>
<dbReference type="GO" id="GO:0016705">
    <property type="term" value="F:oxidoreductase activity, acting on paired donors, with incorporation or reduction of molecular oxygen"/>
    <property type="evidence" value="ECO:0007669"/>
    <property type="project" value="InterPro"/>
</dbReference>
<dbReference type="OrthoDB" id="2789670at2759"/>
<keyword evidence="6 7" id="KW-0349">Heme</keyword>
<evidence type="ECO:0000256" key="8">
    <source>
        <dbReference type="SAM" id="MobiDB-lite"/>
    </source>
</evidence>
<keyword evidence="9" id="KW-0812">Transmembrane</keyword>
<comment type="cofactor">
    <cofactor evidence="6">
        <name>heme</name>
        <dbReference type="ChEBI" id="CHEBI:30413"/>
    </cofactor>
</comment>
<evidence type="ECO:0000256" key="7">
    <source>
        <dbReference type="RuleBase" id="RU000461"/>
    </source>
</evidence>
<keyword evidence="5 7" id="KW-0503">Monooxygenase</keyword>
<organism evidence="10 11">
    <name type="scientific">Rhizodiscina lignyota</name>
    <dbReference type="NCBI Taxonomy" id="1504668"/>
    <lineage>
        <taxon>Eukaryota</taxon>
        <taxon>Fungi</taxon>
        <taxon>Dikarya</taxon>
        <taxon>Ascomycota</taxon>
        <taxon>Pezizomycotina</taxon>
        <taxon>Dothideomycetes</taxon>
        <taxon>Pleosporomycetidae</taxon>
        <taxon>Aulographales</taxon>
        <taxon>Rhizodiscinaceae</taxon>
        <taxon>Rhizodiscina</taxon>
    </lineage>
</organism>
<keyword evidence="9" id="KW-0472">Membrane</keyword>
<dbReference type="Pfam" id="PF00067">
    <property type="entry name" value="p450"/>
    <property type="match status" value="1"/>
</dbReference>
<dbReference type="InterPro" id="IPR050364">
    <property type="entry name" value="Cytochrome_P450_fung"/>
</dbReference>
<comment type="caution">
    <text evidence="10">The sequence shown here is derived from an EMBL/GenBank/DDBJ whole genome shotgun (WGS) entry which is preliminary data.</text>
</comment>
<dbReference type="GO" id="GO:0020037">
    <property type="term" value="F:heme binding"/>
    <property type="evidence" value="ECO:0007669"/>
    <property type="project" value="InterPro"/>
</dbReference>
<keyword evidence="9" id="KW-1133">Transmembrane helix</keyword>
<comment type="similarity">
    <text evidence="1 7">Belongs to the cytochrome P450 family.</text>
</comment>
<sequence>MDTSNSKFTIYILFSLLIIFVLYIASNIARNLPNGPPGLPIFGNIFDFRGSLLHVKLTEWSQQYGDVFAYKMGQSSVIVLNSPESFNDLFIKKGQKYSSRPRASNQATLITEGARIVNMQYGDLWREHRKIIHGFLGMQNAKIFLPYQEYESRRTLKHLLDEPDAFFQEVARYSGSVTFSMLMGCRFDRSDAFIPQQIGKKMQNFFTHIRPGAWLVDWIPILDYLPDALAPWRKQAVEIRRQIMPFYLVFYEQMKERVRNGTAPDCFVARVLQNEGTKLSETEYAHLIAELITAGTETTATTLQWFFKAAVLFPEQMKHAQKEIDRVVGRNRLPNWEDREKLPYLNAVINELHRWATATPLAFIHATSEADVYRGKSIPKGATVIPNVNAIHKNSQYYPEPDKFMPERFLDPRDPRSSPGASPGGQHFAFGVGRRECPGRHVADASLYIVMSRILWAFDITPKPNSPPPDGYSGAFPVFGPAVFQCAVKPRNEAAAQMIRERAEVDRPKEMEDSSIYDELLAKIQ</sequence>
<keyword evidence="4 6" id="KW-0408">Iron</keyword>
<feature type="transmembrane region" description="Helical" evidence="9">
    <location>
        <begin position="7"/>
        <end position="25"/>
    </location>
</feature>
<dbReference type="InterPro" id="IPR036396">
    <property type="entry name" value="Cyt_P450_sf"/>
</dbReference>
<feature type="region of interest" description="Disordered" evidence="8">
    <location>
        <begin position="408"/>
        <end position="429"/>
    </location>
</feature>